<dbReference type="Proteomes" id="UP000269721">
    <property type="component" value="Unassembled WGS sequence"/>
</dbReference>
<accession>A0A4P9W4R9</accession>
<dbReference type="EMBL" id="KZ998824">
    <property type="protein sequence ID" value="RKO85710.1"/>
    <property type="molecule type" value="Genomic_DNA"/>
</dbReference>
<proteinExistence type="predicted"/>
<organism evidence="1 2">
    <name type="scientific">Blyttiomyces helicus</name>
    <dbReference type="NCBI Taxonomy" id="388810"/>
    <lineage>
        <taxon>Eukaryota</taxon>
        <taxon>Fungi</taxon>
        <taxon>Fungi incertae sedis</taxon>
        <taxon>Chytridiomycota</taxon>
        <taxon>Chytridiomycota incertae sedis</taxon>
        <taxon>Chytridiomycetes</taxon>
        <taxon>Chytridiomycetes incertae sedis</taxon>
        <taxon>Blyttiomyces</taxon>
    </lineage>
</organism>
<keyword evidence="2" id="KW-1185">Reference proteome</keyword>
<evidence type="ECO:0000313" key="2">
    <source>
        <dbReference type="Proteomes" id="UP000269721"/>
    </source>
</evidence>
<name>A0A4P9W4R9_9FUNG</name>
<protein>
    <submittedName>
        <fullName evidence="1">Uncharacterized protein</fullName>
    </submittedName>
</protein>
<dbReference type="AlphaFoldDB" id="A0A4P9W4R9"/>
<evidence type="ECO:0000313" key="1">
    <source>
        <dbReference type="EMBL" id="RKO85710.1"/>
    </source>
</evidence>
<sequence>MDEALGIFIATFSPLHSPAAEASQSTLLPIVSDPNSPRLAFFENYSPCPAASNGPHVAPLPCGSPAGSLPCTSPAARFGTWFQACRTDEKSEGLLPPPQPLIRSAGSFVGLAAGAPQMVLRSQASPIRWAIKASSSQILDAPNVGRDSIRTEENALFDSWTGRRWRNGGSARRKIEQRIDIPIPGPVWE</sequence>
<reference evidence="2" key="1">
    <citation type="journal article" date="2018" name="Nat. Microbiol.">
        <title>Leveraging single-cell genomics to expand the fungal tree of life.</title>
        <authorList>
            <person name="Ahrendt S.R."/>
            <person name="Quandt C.A."/>
            <person name="Ciobanu D."/>
            <person name="Clum A."/>
            <person name="Salamov A."/>
            <person name="Andreopoulos B."/>
            <person name="Cheng J.F."/>
            <person name="Woyke T."/>
            <person name="Pelin A."/>
            <person name="Henrissat B."/>
            <person name="Reynolds N.K."/>
            <person name="Benny G.L."/>
            <person name="Smith M.E."/>
            <person name="James T.Y."/>
            <person name="Grigoriev I.V."/>
        </authorList>
    </citation>
    <scope>NUCLEOTIDE SEQUENCE [LARGE SCALE GENOMIC DNA]</scope>
</reference>
<gene>
    <name evidence="1" type="ORF">BDK51DRAFT_44421</name>
</gene>